<evidence type="ECO:0008006" key="8">
    <source>
        <dbReference type="Google" id="ProtNLM"/>
    </source>
</evidence>
<reference evidence="6 7" key="1">
    <citation type="journal article" date="2016" name="Nat. Commun.">
        <title>Thousands of microbial genomes shed light on interconnected biogeochemical processes in an aquifer system.</title>
        <authorList>
            <person name="Anantharaman K."/>
            <person name="Brown C.T."/>
            <person name="Hug L.A."/>
            <person name="Sharon I."/>
            <person name="Castelle C.J."/>
            <person name="Probst A.J."/>
            <person name="Thomas B.C."/>
            <person name="Singh A."/>
            <person name="Wilkins M.J."/>
            <person name="Karaoz U."/>
            <person name="Brodie E.L."/>
            <person name="Williams K.H."/>
            <person name="Hubbard S.S."/>
            <person name="Banfield J.F."/>
        </authorList>
    </citation>
    <scope>NUCLEOTIDE SEQUENCE [LARGE SCALE GENOMIC DNA]</scope>
</reference>
<evidence type="ECO:0000313" key="6">
    <source>
        <dbReference type="EMBL" id="OGK54659.1"/>
    </source>
</evidence>
<feature type="compositionally biased region" description="Polar residues" evidence="4">
    <location>
        <begin position="16"/>
        <end position="26"/>
    </location>
</feature>
<dbReference type="GO" id="GO:0042956">
    <property type="term" value="P:maltodextrin transmembrane transport"/>
    <property type="evidence" value="ECO:0007669"/>
    <property type="project" value="TreeGrafter"/>
</dbReference>
<evidence type="ECO:0000313" key="7">
    <source>
        <dbReference type="Proteomes" id="UP000178486"/>
    </source>
</evidence>
<protein>
    <recommendedName>
        <fullName evidence="8">ABC transporter substrate-binding protein</fullName>
    </recommendedName>
</protein>
<dbReference type="SUPFAM" id="SSF53850">
    <property type="entry name" value="Periplasmic binding protein-like II"/>
    <property type="match status" value="1"/>
</dbReference>
<feature type="region of interest" description="Disordered" evidence="4">
    <location>
        <begin position="1"/>
        <end position="55"/>
    </location>
</feature>
<keyword evidence="5" id="KW-0812">Transmembrane</keyword>
<accession>A0A1F7JGA1</accession>
<keyword evidence="3" id="KW-0732">Signal</keyword>
<sequence>MDQSQTKPPSAPVQDVNATVDPNQPIETPVDIGIQIEGYEPPPGNDQYGQPPPPPPSAGFNKRLIIVAVLIVVLLISLSVGIFLAVRPKKVVEQIVLTYWGLWEEEAVMQTVINDYQSSHPNITIQYSMQSPKEYRQRLQAAISRGEGPDIFRFHNTWVPMIVKELAPIPEAAYPYEEFKKTFYPIASRDLTVNNQLVGIPIMIDGLVMYYNATLLDEAGVAIPSTWDEFEAAVQKMTVKNEAGEIVIAGAALGTTENIEHFSDIVGLMLYQNSADPSNVKMPSLSGGEAIQALTYYALFAQPPNNVWDAKQGNSIVAFAGGKVAFIFAPSWEVFAVKAMSPDLVFGVAPVPQLTGANKVTWGTYWVEGVSSGSKYQAEAVEFITYLSSRDVMTKLFAESSKTRLFGNPYSRTDLADEMRKNNFLVPIVDSAPHMYSWYVSSRTQDEGINDRIIAYFRNALNAIYQGSSPEGELQTVSAGVTQVMSDYSLTPP</sequence>
<keyword evidence="5" id="KW-1133">Transmembrane helix</keyword>
<keyword evidence="5" id="KW-0472">Membrane</keyword>
<dbReference type="Proteomes" id="UP000178486">
    <property type="component" value="Unassembled WGS sequence"/>
</dbReference>
<dbReference type="GO" id="GO:0015768">
    <property type="term" value="P:maltose transport"/>
    <property type="evidence" value="ECO:0007669"/>
    <property type="project" value="TreeGrafter"/>
</dbReference>
<evidence type="ECO:0000256" key="2">
    <source>
        <dbReference type="ARBA" id="ARBA00022448"/>
    </source>
</evidence>
<dbReference type="Pfam" id="PF01547">
    <property type="entry name" value="SBP_bac_1"/>
    <property type="match status" value="1"/>
</dbReference>
<comment type="similarity">
    <text evidence="1">Belongs to the bacterial solute-binding protein 1 family.</text>
</comment>
<keyword evidence="2" id="KW-0813">Transport</keyword>
<organism evidence="6 7">
    <name type="scientific">Candidatus Roizmanbacteria bacterium RIFCSPLOWO2_01_FULL_45_11</name>
    <dbReference type="NCBI Taxonomy" id="1802070"/>
    <lineage>
        <taxon>Bacteria</taxon>
        <taxon>Candidatus Roizmaniibacteriota</taxon>
    </lineage>
</organism>
<dbReference type="AlphaFoldDB" id="A0A1F7JGA1"/>
<dbReference type="PANTHER" id="PTHR30061">
    <property type="entry name" value="MALTOSE-BINDING PERIPLASMIC PROTEIN"/>
    <property type="match status" value="1"/>
</dbReference>
<dbReference type="EMBL" id="MGAU01000028">
    <property type="protein sequence ID" value="OGK54659.1"/>
    <property type="molecule type" value="Genomic_DNA"/>
</dbReference>
<dbReference type="Gene3D" id="3.40.190.10">
    <property type="entry name" value="Periplasmic binding protein-like II"/>
    <property type="match status" value="1"/>
</dbReference>
<feature type="transmembrane region" description="Helical" evidence="5">
    <location>
        <begin position="64"/>
        <end position="86"/>
    </location>
</feature>
<comment type="caution">
    <text evidence="6">The sequence shown here is derived from an EMBL/GenBank/DDBJ whole genome shotgun (WGS) entry which is preliminary data.</text>
</comment>
<dbReference type="GO" id="GO:0055052">
    <property type="term" value="C:ATP-binding cassette (ABC) transporter complex, substrate-binding subunit-containing"/>
    <property type="evidence" value="ECO:0007669"/>
    <property type="project" value="TreeGrafter"/>
</dbReference>
<feature type="compositionally biased region" description="Pro residues" evidence="4">
    <location>
        <begin position="40"/>
        <end position="55"/>
    </location>
</feature>
<gene>
    <name evidence="6" type="ORF">A3B56_00585</name>
</gene>
<name>A0A1F7JGA1_9BACT</name>
<evidence type="ECO:0000256" key="3">
    <source>
        <dbReference type="ARBA" id="ARBA00022729"/>
    </source>
</evidence>
<proteinExistence type="inferred from homology"/>
<dbReference type="PANTHER" id="PTHR30061:SF50">
    <property type="entry name" value="MALTOSE_MALTODEXTRIN-BINDING PERIPLASMIC PROTEIN"/>
    <property type="match status" value="1"/>
</dbReference>
<evidence type="ECO:0000256" key="4">
    <source>
        <dbReference type="SAM" id="MobiDB-lite"/>
    </source>
</evidence>
<dbReference type="GO" id="GO:1901982">
    <property type="term" value="F:maltose binding"/>
    <property type="evidence" value="ECO:0007669"/>
    <property type="project" value="TreeGrafter"/>
</dbReference>
<dbReference type="InterPro" id="IPR006059">
    <property type="entry name" value="SBP"/>
</dbReference>
<evidence type="ECO:0000256" key="5">
    <source>
        <dbReference type="SAM" id="Phobius"/>
    </source>
</evidence>
<evidence type="ECO:0000256" key="1">
    <source>
        <dbReference type="ARBA" id="ARBA00008520"/>
    </source>
</evidence>